<dbReference type="Proteomes" id="UP000050741">
    <property type="component" value="Unassembled WGS sequence"/>
</dbReference>
<reference evidence="1" key="1">
    <citation type="submission" date="2014-05" db="EMBL/GenBank/DDBJ databases">
        <title>The genome and life-stage specific transcriptomes of Globodera pallida elucidate key aspects of plant parasitism by a cyst nematode.</title>
        <authorList>
            <person name="Cotton J.A."/>
            <person name="Lilley C.J."/>
            <person name="Jones L.M."/>
            <person name="Kikuchi T."/>
            <person name="Reid A.J."/>
            <person name="Thorpe P."/>
            <person name="Tsai I.J."/>
            <person name="Beasley H."/>
            <person name="Blok V."/>
            <person name="Cock P.J.A."/>
            <person name="Van den Akker S.E."/>
            <person name="Holroyd N."/>
            <person name="Hunt M."/>
            <person name="Mantelin S."/>
            <person name="Naghra H."/>
            <person name="Pain A."/>
            <person name="Palomares-Rius J.E."/>
            <person name="Zarowiecki M."/>
            <person name="Berriman M."/>
            <person name="Jones J.T."/>
            <person name="Urwin P.E."/>
        </authorList>
    </citation>
    <scope>NUCLEOTIDE SEQUENCE [LARGE SCALE GENOMIC DNA]</scope>
    <source>
        <strain evidence="1">Lindley</strain>
    </source>
</reference>
<organism evidence="1 2">
    <name type="scientific">Globodera pallida</name>
    <name type="common">Potato cyst nematode worm</name>
    <name type="synonym">Heterodera pallida</name>
    <dbReference type="NCBI Taxonomy" id="36090"/>
    <lineage>
        <taxon>Eukaryota</taxon>
        <taxon>Metazoa</taxon>
        <taxon>Ecdysozoa</taxon>
        <taxon>Nematoda</taxon>
        <taxon>Chromadorea</taxon>
        <taxon>Rhabditida</taxon>
        <taxon>Tylenchina</taxon>
        <taxon>Tylenchomorpha</taxon>
        <taxon>Tylenchoidea</taxon>
        <taxon>Heteroderidae</taxon>
        <taxon>Heteroderinae</taxon>
        <taxon>Globodera</taxon>
    </lineage>
</organism>
<name>A0A183CDE4_GLOPA</name>
<sequence>MKKPPPAKEKNKFLGSAETLGLIASSDGTRRQSARIANKRIVRLSDDLPRGKAAAAQQRRRHKRRINVCDDVWFGVFTWLGRELLGLKVAPLSARFDALVAKHFRGAGKWTLGAWEIQHGEDGTASEMVRKECRYDKSGKEMPMPQVPLPMPQVPLPDAVIGFKCIRMSYIDRNVLDFLRRFSRLIAAGIEFNIQIGYKNHNHVWSAMKRQMWPLMAANIRRMPFRSETINTLRQVVSATVLRDCERLQTIEVFNYIFPSALGNDDAASSSTEALSKWLHTPRGDGHPKLLLTCPLLQEANGHYGPNARFDALVAKHFRGAGKWTLGAWEIQHGEDGTASEMVRKECRYDKSAKEMPMPQAPLPDAVIGFKCIRMSYIDRNVLDFLRRFSRLIAAGIEFNIQIGYKNHNHVWSAMKRQMWPLMAANIRRMPFRSETIDTLRQVVSATVLRDCERLQTIELFHYIFPSALGNDDAASSSTEALSKWLHTPRGDGHPKLLLTCSLLQEANGYYGPKFLSKFRATVDEFKKHFLEASSPVSYIIRLLAVHEPFELENGTTQERLTLRRIANNQSACLLRRGPIEWDEQRWAEFELEAVDPKLQKPVDRENVIEFFSSLMKQTNYRMQ</sequence>
<reference evidence="2" key="2">
    <citation type="submission" date="2016-06" db="UniProtKB">
        <authorList>
            <consortium name="WormBaseParasite"/>
        </authorList>
    </citation>
    <scope>IDENTIFICATION</scope>
</reference>
<accession>A0A183CDE4</accession>
<evidence type="ECO:0000313" key="2">
    <source>
        <dbReference type="WBParaSite" id="GPLIN_001089800"/>
    </source>
</evidence>
<evidence type="ECO:0000313" key="1">
    <source>
        <dbReference type="Proteomes" id="UP000050741"/>
    </source>
</evidence>
<keyword evidence="1" id="KW-1185">Reference proteome</keyword>
<dbReference type="AlphaFoldDB" id="A0A183CDE4"/>
<dbReference type="WBParaSite" id="GPLIN_001089800">
    <property type="protein sequence ID" value="GPLIN_001089800"/>
    <property type="gene ID" value="GPLIN_001089800"/>
</dbReference>
<protein>
    <submittedName>
        <fullName evidence="2">ANK_REP_REGION domain-containing protein</fullName>
    </submittedName>
</protein>
<proteinExistence type="predicted"/>